<feature type="domain" description="Sodium symporter small subunit" evidence="2">
    <location>
        <begin position="7"/>
        <end position="82"/>
    </location>
</feature>
<feature type="transmembrane region" description="Helical" evidence="1">
    <location>
        <begin position="48"/>
        <end position="69"/>
    </location>
</feature>
<dbReference type="STRING" id="1430440.MGMSRv2__2074"/>
<proteinExistence type="predicted"/>
<dbReference type="InterPro" id="IPR019886">
    <property type="entry name" value="Na_symporter_ssu"/>
</dbReference>
<keyword evidence="1" id="KW-1133">Transmembrane helix</keyword>
<keyword evidence="4" id="KW-1185">Reference proteome</keyword>
<keyword evidence="1" id="KW-0472">Membrane</keyword>
<keyword evidence="1" id="KW-0812">Transmembrane</keyword>
<dbReference type="HOGENOM" id="CLU_140854_3_1_5"/>
<dbReference type="EMBL" id="HG794546">
    <property type="protein sequence ID" value="CDK99289.1"/>
    <property type="molecule type" value="Genomic_DNA"/>
</dbReference>
<dbReference type="eggNOG" id="COG4327">
    <property type="taxonomic scope" value="Bacteria"/>
</dbReference>
<dbReference type="Proteomes" id="UP000018922">
    <property type="component" value="Chromosome I"/>
</dbReference>
<evidence type="ECO:0000259" key="2">
    <source>
        <dbReference type="Pfam" id="PF13937"/>
    </source>
</evidence>
<evidence type="ECO:0000256" key="1">
    <source>
        <dbReference type="SAM" id="Phobius"/>
    </source>
</evidence>
<organism evidence="3 4">
    <name type="scientific">Magnetospirillum gryphiswaldense (strain DSM 6361 / JCM 21280 / NBRC 15271 / MSR-1)</name>
    <dbReference type="NCBI Taxonomy" id="431944"/>
    <lineage>
        <taxon>Bacteria</taxon>
        <taxon>Pseudomonadati</taxon>
        <taxon>Pseudomonadota</taxon>
        <taxon>Alphaproteobacteria</taxon>
        <taxon>Rhodospirillales</taxon>
        <taxon>Rhodospirillaceae</taxon>
        <taxon>Magnetospirillum</taxon>
    </lineage>
</organism>
<accession>V6F1I1</accession>
<evidence type="ECO:0000313" key="3">
    <source>
        <dbReference type="EMBL" id="CDK99289.1"/>
    </source>
</evidence>
<gene>
    <name evidence="3" type="ordered locus">MGMSRv2__2074</name>
</gene>
<dbReference type="KEGG" id="mgy:MGMSRv2__2074"/>
<protein>
    <submittedName>
        <fullName evidence="3">Solute:sodium symporter, small subunit</fullName>
    </submittedName>
</protein>
<dbReference type="AlphaFoldDB" id="V6F1I1"/>
<sequence>MQLTQKHQEYWNKNLKITAILLSLWFVVTFVVAWFARELSFSFFGWPFSFYMGAQGALIVYVWIIWYYARYMNNLDNEYGVEEGEE</sequence>
<dbReference type="NCBIfam" id="TIGR03647">
    <property type="entry name" value="Na_symport_sm"/>
    <property type="match status" value="1"/>
</dbReference>
<feature type="transmembrane region" description="Helical" evidence="1">
    <location>
        <begin position="15"/>
        <end position="36"/>
    </location>
</feature>
<evidence type="ECO:0000313" key="4">
    <source>
        <dbReference type="Proteomes" id="UP000018922"/>
    </source>
</evidence>
<name>V6F1I1_MAGGM</name>
<reference evidence="3 4" key="1">
    <citation type="journal article" date="2014" name="Genome Announc.">
        <title>Complete genome sequence of Magnetospirillum gryphiswaldense MSR-1.</title>
        <authorList>
            <person name="Wang X."/>
            <person name="Wang Q."/>
            <person name="Zhang W."/>
            <person name="Wang Y."/>
            <person name="Li L."/>
            <person name="Wen T."/>
            <person name="Zhang T."/>
            <person name="Zhang Y."/>
            <person name="Xu J."/>
            <person name="Hu J."/>
            <person name="Li S."/>
            <person name="Liu L."/>
            <person name="Liu J."/>
            <person name="Jiang W."/>
            <person name="Tian J."/>
            <person name="Li Y."/>
            <person name="Schuler D."/>
            <person name="Wang L."/>
            <person name="Li J."/>
        </authorList>
    </citation>
    <scope>NUCLEOTIDE SEQUENCE [LARGE SCALE GENOMIC DNA]</scope>
    <source>
        <strain evidence="4">DSM 6361 / JCM 21280 / NBRC 15271 / MSR-1</strain>
    </source>
</reference>
<dbReference type="Pfam" id="PF13937">
    <property type="entry name" value="DUF4212"/>
    <property type="match status" value="1"/>
</dbReference>